<name>A0ACC2VX38_9TREE</name>
<accession>A0ACC2VX38</accession>
<comment type="caution">
    <text evidence="1">The sequence shown here is derived from an EMBL/GenBank/DDBJ whole genome shotgun (WGS) entry which is preliminary data.</text>
</comment>
<evidence type="ECO:0000313" key="1">
    <source>
        <dbReference type="EMBL" id="KAJ9103351.1"/>
    </source>
</evidence>
<evidence type="ECO:0000313" key="2">
    <source>
        <dbReference type="Proteomes" id="UP001241377"/>
    </source>
</evidence>
<organism evidence="1 2">
    <name type="scientific">Naganishia cerealis</name>
    <dbReference type="NCBI Taxonomy" id="610337"/>
    <lineage>
        <taxon>Eukaryota</taxon>
        <taxon>Fungi</taxon>
        <taxon>Dikarya</taxon>
        <taxon>Basidiomycota</taxon>
        <taxon>Agaricomycotina</taxon>
        <taxon>Tremellomycetes</taxon>
        <taxon>Filobasidiales</taxon>
        <taxon>Filobasidiaceae</taxon>
        <taxon>Naganishia</taxon>
    </lineage>
</organism>
<dbReference type="EMBL" id="JASBWR010000047">
    <property type="protein sequence ID" value="KAJ9103351.1"/>
    <property type="molecule type" value="Genomic_DNA"/>
</dbReference>
<protein>
    <submittedName>
        <fullName evidence="1">Uncharacterized protein</fullName>
    </submittedName>
</protein>
<reference evidence="1" key="1">
    <citation type="submission" date="2023-04" db="EMBL/GenBank/DDBJ databases">
        <title>Draft Genome sequencing of Naganishia species isolated from polar environments using Oxford Nanopore Technology.</title>
        <authorList>
            <person name="Leo P."/>
            <person name="Venkateswaran K."/>
        </authorList>
    </citation>
    <scope>NUCLEOTIDE SEQUENCE</scope>
    <source>
        <strain evidence="1">MNA-CCFEE 5261</strain>
    </source>
</reference>
<dbReference type="Proteomes" id="UP001241377">
    <property type="component" value="Unassembled WGS sequence"/>
</dbReference>
<keyword evidence="2" id="KW-1185">Reference proteome</keyword>
<proteinExistence type="predicted"/>
<sequence length="359" mass="39193">MGESEASSSTATSKPTVPFFKKARGRPQSSRKRSASPDKALTDETPSTTLSSGVASGSAVIRPTTKATLTTPIAQGTKRLREDREKDRRQSEMEYRANEALKGISEQNDFVTRSADWDLTGDEAVAAKEGGAIKRPRLDEDGNLLPSDGMYRGKAGYAEYIRPDERTSNKMKAGPQKASSNIRSITVVDYQPDVCKDYKETGFCGYGDSCKFLHDRGDYLAGWQLDKLAVNPNTGEAVANDDSDDEEVPFACLICRKPFTDPVVTKCGHYFCMNCAVDRFRKTPKCYACGAPTGGMFNKAEKILQKMSERNQAKQESRRLDAFGNPKSENGDSDAESEGGIEFGGDEPGDEDQAGSDDE</sequence>
<gene>
    <name evidence="1" type="ORF">QFC19_004449</name>
</gene>